<dbReference type="AlphaFoldDB" id="A0A2T5B3N4"/>
<dbReference type="InterPro" id="IPR000847">
    <property type="entry name" value="LysR_HTH_N"/>
</dbReference>
<evidence type="ECO:0000313" key="7">
    <source>
        <dbReference type="Proteomes" id="UP000241247"/>
    </source>
</evidence>
<dbReference type="CDD" id="cd05466">
    <property type="entry name" value="PBP2_LTTR_substrate"/>
    <property type="match status" value="1"/>
</dbReference>
<dbReference type="Gene3D" id="1.10.10.10">
    <property type="entry name" value="Winged helix-like DNA-binding domain superfamily/Winged helix DNA-binding domain"/>
    <property type="match status" value="1"/>
</dbReference>
<sequence>MVTKDSSGFHRRIDWNLFRTFHEIVRAEGVTKAAEAMARKQSAVSLALKRFEDHLGVKLCHRGPGGFSLTDEGLIVAETCATLHAMVSATPSRIEMRAEQLVGRININMIGNIVCEKLDAAIASFHARHPHVQISIDICTWDVVAGSLVREVSDIGISPVRHFRADLEYNLLFDEVHRPYCGTGHPLFGRSFADPSELRNEAFVLTGNDEPDELTAYRIAHGLGTRIAGVSDSPEEAMRLAKLALGICFLPEGLAAGAVAQGQLWPLLSIESAVRLRIYVITNPAAHRHMARDRLVSEILSMEL</sequence>
<dbReference type="SUPFAM" id="SSF53850">
    <property type="entry name" value="Periplasmic binding protein-like II"/>
    <property type="match status" value="1"/>
</dbReference>
<evidence type="ECO:0000256" key="3">
    <source>
        <dbReference type="ARBA" id="ARBA00023125"/>
    </source>
</evidence>
<dbReference type="InterPro" id="IPR036388">
    <property type="entry name" value="WH-like_DNA-bd_sf"/>
</dbReference>
<proteinExistence type="inferred from homology"/>
<dbReference type="Proteomes" id="UP000241247">
    <property type="component" value="Unassembled WGS sequence"/>
</dbReference>
<reference evidence="6 7" key="1">
    <citation type="submission" date="2018-04" db="EMBL/GenBank/DDBJ databases">
        <title>Genomic Encyclopedia of Type Strains, Phase IV (KMG-IV): sequencing the most valuable type-strain genomes for metagenomic binning, comparative biology and taxonomic classification.</title>
        <authorList>
            <person name="Goeker M."/>
        </authorList>
    </citation>
    <scope>NUCLEOTIDE SEQUENCE [LARGE SCALE GENOMIC DNA]</scope>
    <source>
        <strain evidence="6 7">DSM 7138</strain>
    </source>
</reference>
<dbReference type="PROSITE" id="PS50931">
    <property type="entry name" value="HTH_LYSR"/>
    <property type="match status" value="1"/>
</dbReference>
<comment type="caution">
    <text evidence="6">The sequence shown here is derived from an EMBL/GenBank/DDBJ whole genome shotgun (WGS) entry which is preliminary data.</text>
</comment>
<dbReference type="Gene3D" id="3.40.190.290">
    <property type="match status" value="1"/>
</dbReference>
<accession>A0A2T5B3N4</accession>
<evidence type="ECO:0000259" key="5">
    <source>
        <dbReference type="PROSITE" id="PS50931"/>
    </source>
</evidence>
<dbReference type="GO" id="GO:0003700">
    <property type="term" value="F:DNA-binding transcription factor activity"/>
    <property type="evidence" value="ECO:0007669"/>
    <property type="project" value="InterPro"/>
</dbReference>
<evidence type="ECO:0000256" key="4">
    <source>
        <dbReference type="ARBA" id="ARBA00023163"/>
    </source>
</evidence>
<comment type="similarity">
    <text evidence="1">Belongs to the LysR transcriptional regulatory family.</text>
</comment>
<gene>
    <name evidence="6" type="ORF">C7449_106256</name>
</gene>
<feature type="domain" description="HTH lysR-type" evidence="5">
    <location>
        <begin position="13"/>
        <end position="70"/>
    </location>
</feature>
<keyword evidence="2" id="KW-0805">Transcription regulation</keyword>
<keyword evidence="4" id="KW-0804">Transcription</keyword>
<dbReference type="PANTHER" id="PTHR30126">
    <property type="entry name" value="HTH-TYPE TRANSCRIPTIONAL REGULATOR"/>
    <property type="match status" value="1"/>
</dbReference>
<dbReference type="InterPro" id="IPR005119">
    <property type="entry name" value="LysR_subst-bd"/>
</dbReference>
<protein>
    <submittedName>
        <fullName evidence="6">DNA-binding transcriptional LysR family regulator</fullName>
    </submittedName>
</protein>
<dbReference type="Pfam" id="PF00126">
    <property type="entry name" value="HTH_1"/>
    <property type="match status" value="1"/>
</dbReference>
<evidence type="ECO:0000256" key="2">
    <source>
        <dbReference type="ARBA" id="ARBA00023015"/>
    </source>
</evidence>
<dbReference type="EMBL" id="PZZZ01000006">
    <property type="protein sequence ID" value="PTM93570.1"/>
    <property type="molecule type" value="Genomic_DNA"/>
</dbReference>
<dbReference type="GO" id="GO:0000976">
    <property type="term" value="F:transcription cis-regulatory region binding"/>
    <property type="evidence" value="ECO:0007669"/>
    <property type="project" value="TreeGrafter"/>
</dbReference>
<name>A0A2T5B3N4_MYCDI</name>
<organism evidence="6 7">
    <name type="scientific">Mycoplana dimorpha</name>
    <dbReference type="NCBI Taxonomy" id="28320"/>
    <lineage>
        <taxon>Bacteria</taxon>
        <taxon>Pseudomonadati</taxon>
        <taxon>Pseudomonadota</taxon>
        <taxon>Alphaproteobacteria</taxon>
        <taxon>Hyphomicrobiales</taxon>
        <taxon>Rhizobiaceae</taxon>
        <taxon>Mycoplana</taxon>
    </lineage>
</organism>
<dbReference type="Pfam" id="PF03466">
    <property type="entry name" value="LysR_substrate"/>
    <property type="match status" value="1"/>
</dbReference>
<keyword evidence="7" id="KW-1185">Reference proteome</keyword>
<dbReference type="PANTHER" id="PTHR30126:SF98">
    <property type="entry name" value="HTH-TYPE TRANSCRIPTIONAL ACTIVATOR BAUR"/>
    <property type="match status" value="1"/>
</dbReference>
<evidence type="ECO:0000313" key="6">
    <source>
        <dbReference type="EMBL" id="PTM93570.1"/>
    </source>
</evidence>
<dbReference type="SUPFAM" id="SSF46785">
    <property type="entry name" value="Winged helix' DNA-binding domain"/>
    <property type="match status" value="1"/>
</dbReference>
<keyword evidence="3 6" id="KW-0238">DNA-binding</keyword>
<dbReference type="InterPro" id="IPR036390">
    <property type="entry name" value="WH_DNA-bd_sf"/>
</dbReference>
<evidence type="ECO:0000256" key="1">
    <source>
        <dbReference type="ARBA" id="ARBA00009437"/>
    </source>
</evidence>